<dbReference type="Gene3D" id="1.10.10.10">
    <property type="entry name" value="Winged helix-like DNA-binding domain superfamily/Winged helix DNA-binding domain"/>
    <property type="match status" value="1"/>
</dbReference>
<keyword evidence="7 9" id="KW-0233">DNA recombination</keyword>
<gene>
    <name evidence="9 12" type="primary">ruvB</name>
    <name evidence="12" type="ORF">QJ522_10185</name>
</gene>
<keyword evidence="6 9" id="KW-0238">DNA-binding</keyword>
<dbReference type="RefSeq" id="WP_349244816.1">
    <property type="nucleotide sequence ID" value="NZ_JASCXX010000010.1"/>
</dbReference>
<dbReference type="SUPFAM" id="SSF52540">
    <property type="entry name" value="P-loop containing nucleoside triphosphate hydrolases"/>
    <property type="match status" value="1"/>
</dbReference>
<comment type="caution">
    <text evidence="9">Lacks conserved residue(s) required for the propagation of feature annotation.</text>
</comment>
<feature type="region of interest" description="Head domain (RuvB-H)" evidence="9">
    <location>
        <begin position="258"/>
        <end position="346"/>
    </location>
</feature>
<dbReference type="CDD" id="cd00009">
    <property type="entry name" value="AAA"/>
    <property type="match status" value="1"/>
</dbReference>
<dbReference type="HAMAP" id="MF_00016">
    <property type="entry name" value="DNA_HJ_migration_RuvB"/>
    <property type="match status" value="1"/>
</dbReference>
<dbReference type="GO" id="GO:0016787">
    <property type="term" value="F:hydrolase activity"/>
    <property type="evidence" value="ECO:0007669"/>
    <property type="project" value="UniProtKB-KW"/>
</dbReference>
<dbReference type="NCBIfam" id="TIGR00635">
    <property type="entry name" value="ruvB"/>
    <property type="match status" value="1"/>
</dbReference>
<proteinExistence type="inferred from homology"/>
<feature type="binding site" evidence="9">
    <location>
        <position position="318"/>
    </location>
    <ligand>
        <name>DNA</name>
        <dbReference type="ChEBI" id="CHEBI:16991"/>
    </ligand>
</feature>
<evidence type="ECO:0000256" key="5">
    <source>
        <dbReference type="ARBA" id="ARBA00022840"/>
    </source>
</evidence>
<dbReference type="EMBL" id="JASCXX010000010">
    <property type="protein sequence ID" value="MDI6449409.1"/>
    <property type="molecule type" value="Genomic_DNA"/>
</dbReference>
<evidence type="ECO:0000313" key="13">
    <source>
        <dbReference type="Proteomes" id="UP001431776"/>
    </source>
</evidence>
<keyword evidence="8 9" id="KW-0234">DNA repair</keyword>
<evidence type="ECO:0000256" key="8">
    <source>
        <dbReference type="ARBA" id="ARBA00023204"/>
    </source>
</evidence>
<feature type="domain" description="AAA+ ATPase" evidence="11">
    <location>
        <begin position="54"/>
        <end position="185"/>
    </location>
</feature>
<sequence length="346" mass="37933">MAIGRVISGQPLNEAEEVFTSSLRPQHLDECIGQPNIREKIAIAIQAARQRSEPLEHVLFYGPPGLGKTTLAHVVANEMGAKIRCSSGPALVKAGDVMGLLSSVNTGDVLFIDEIHRLSTPVEEFIYPAMEDFKVDYTVDSGLHAKTINFPLKRFTLVGATTRAGLLSAPLRSRFGMLYHLDFYSTPELTEILARSARLLKLDCQDGTLELIASRSRGTPRIANRLLKRVRDYAQVKGSGVLSTDIVENALKMEQIDALGLDPLDRAFLKALVTVYDGGPAGIEAIAATLGEERDTLEDVVEPYLLQIGFVRRTKRGREVTPQARDHLGLAPKKGKHPEDEPALFD</sequence>
<dbReference type="Gene3D" id="3.40.50.300">
    <property type="entry name" value="P-loop containing nucleotide triphosphate hydrolases"/>
    <property type="match status" value="1"/>
</dbReference>
<feature type="binding site" evidence="9">
    <location>
        <position position="69"/>
    </location>
    <ligand>
        <name>Mg(2+)</name>
        <dbReference type="ChEBI" id="CHEBI:18420"/>
    </ligand>
</feature>
<comment type="subunit">
    <text evidence="9">Homohexamer. Forms an RuvA(8)-RuvB(12)-Holliday junction (HJ) complex. HJ DNA is sandwiched between 2 RuvA tetramers; dsDNA enters through RuvA and exits via RuvB. An RuvB hexamer assembles on each DNA strand where it exits the tetramer. Each RuvB hexamer is contacted by two RuvA subunits (via domain III) on 2 adjacent RuvB subunits; this complex drives branch migration. In the full resolvosome a probable DNA-RuvA(4)-RuvB(12)-RuvC(2) complex forms which resolves the HJ.</text>
</comment>
<dbReference type="InterPro" id="IPR036390">
    <property type="entry name" value="WH_DNA-bd_sf"/>
</dbReference>
<evidence type="ECO:0000256" key="4">
    <source>
        <dbReference type="ARBA" id="ARBA00022801"/>
    </source>
</evidence>
<keyword evidence="2 9" id="KW-0547">Nucleotide-binding</keyword>
<keyword evidence="3 9" id="KW-0227">DNA damage</keyword>
<feature type="binding site" evidence="9">
    <location>
        <position position="23"/>
    </location>
    <ligand>
        <name>ATP</name>
        <dbReference type="ChEBI" id="CHEBI:30616"/>
    </ligand>
</feature>
<dbReference type="Pfam" id="PF05491">
    <property type="entry name" value="WHD_RuvB"/>
    <property type="match status" value="1"/>
</dbReference>
<comment type="subcellular location">
    <subcellularLocation>
        <location evidence="9">Cytoplasm</location>
    </subcellularLocation>
</comment>
<evidence type="ECO:0000313" key="12">
    <source>
        <dbReference type="EMBL" id="MDI6449409.1"/>
    </source>
</evidence>
<name>A0AAW6U184_9BACT</name>
<dbReference type="GO" id="GO:0005524">
    <property type="term" value="F:ATP binding"/>
    <property type="evidence" value="ECO:0007669"/>
    <property type="project" value="UniProtKB-UniRule"/>
</dbReference>
<dbReference type="GO" id="GO:0009378">
    <property type="term" value="F:four-way junction helicase activity"/>
    <property type="evidence" value="ECO:0007669"/>
    <property type="project" value="InterPro"/>
</dbReference>
<feature type="binding site" evidence="9">
    <location>
        <position position="313"/>
    </location>
    <ligand>
        <name>DNA</name>
        <dbReference type="ChEBI" id="CHEBI:16991"/>
    </ligand>
</feature>
<comment type="domain">
    <text evidence="9">Has 3 domains, the large (RuvB-L) and small ATPase (RuvB-S) domains and the C-terminal head (RuvB-H) domain. The head domain binds DNA, while the ATPase domains jointly bind ATP, ADP or are empty depending on the state of the subunit in the translocation cycle. During a single DNA translocation step the structure of each domain remains the same, but their relative positions change.</text>
</comment>
<feature type="binding site" evidence="9">
    <location>
        <position position="69"/>
    </location>
    <ligand>
        <name>ATP</name>
        <dbReference type="ChEBI" id="CHEBI:30616"/>
    </ligand>
</feature>
<evidence type="ECO:0000256" key="9">
    <source>
        <dbReference type="HAMAP-Rule" id="MF_00016"/>
    </source>
</evidence>
<dbReference type="EC" id="3.6.4.-" evidence="9"/>
<keyword evidence="4 9" id="KW-0378">Hydrolase</keyword>
<dbReference type="GO" id="GO:0006310">
    <property type="term" value="P:DNA recombination"/>
    <property type="evidence" value="ECO:0007669"/>
    <property type="project" value="UniProtKB-UniRule"/>
</dbReference>
<evidence type="ECO:0000256" key="6">
    <source>
        <dbReference type="ARBA" id="ARBA00023125"/>
    </source>
</evidence>
<evidence type="ECO:0000256" key="3">
    <source>
        <dbReference type="ARBA" id="ARBA00022763"/>
    </source>
</evidence>
<feature type="region of interest" description="Disordered" evidence="10">
    <location>
        <begin position="319"/>
        <end position="346"/>
    </location>
</feature>
<dbReference type="InterPro" id="IPR036388">
    <property type="entry name" value="WH-like_DNA-bd_sf"/>
</dbReference>
<dbReference type="AlphaFoldDB" id="A0AAW6U184"/>
<feature type="binding site" evidence="9">
    <location>
        <position position="70"/>
    </location>
    <ligand>
        <name>ATP</name>
        <dbReference type="ChEBI" id="CHEBI:30616"/>
    </ligand>
</feature>
<comment type="similarity">
    <text evidence="9">Belongs to the RuvB family.</text>
</comment>
<keyword evidence="12" id="KW-0347">Helicase</keyword>
<dbReference type="Proteomes" id="UP001431776">
    <property type="component" value="Unassembled WGS sequence"/>
</dbReference>
<dbReference type="GO" id="GO:0048476">
    <property type="term" value="C:Holliday junction resolvase complex"/>
    <property type="evidence" value="ECO:0007669"/>
    <property type="project" value="UniProtKB-UniRule"/>
</dbReference>
<evidence type="ECO:0000256" key="2">
    <source>
        <dbReference type="ARBA" id="ARBA00022741"/>
    </source>
</evidence>
<feature type="binding site" evidence="9">
    <location>
        <position position="68"/>
    </location>
    <ligand>
        <name>ATP</name>
        <dbReference type="ChEBI" id="CHEBI:30616"/>
    </ligand>
</feature>
<feature type="binding site" evidence="9">
    <location>
        <position position="221"/>
    </location>
    <ligand>
        <name>ATP</name>
        <dbReference type="ChEBI" id="CHEBI:30616"/>
    </ligand>
</feature>
<dbReference type="InterPro" id="IPR041445">
    <property type="entry name" value="AAA_lid_4"/>
</dbReference>
<evidence type="ECO:0000259" key="11">
    <source>
        <dbReference type="SMART" id="SM00382"/>
    </source>
</evidence>
<feature type="binding site" evidence="9">
    <location>
        <position position="65"/>
    </location>
    <ligand>
        <name>ATP</name>
        <dbReference type="ChEBI" id="CHEBI:30616"/>
    </ligand>
</feature>
<evidence type="ECO:0000256" key="1">
    <source>
        <dbReference type="ARBA" id="ARBA00022490"/>
    </source>
</evidence>
<dbReference type="SUPFAM" id="SSF46785">
    <property type="entry name" value="Winged helix' DNA-binding domain"/>
    <property type="match status" value="1"/>
</dbReference>
<comment type="caution">
    <text evidence="12">The sequence shown here is derived from an EMBL/GenBank/DDBJ whole genome shotgun (WGS) entry which is preliminary data.</text>
</comment>
<dbReference type="PANTHER" id="PTHR42848:SF1">
    <property type="entry name" value="HOLLIDAY JUNCTION BRANCH MIGRATION COMPLEX SUBUNIT RUVB"/>
    <property type="match status" value="1"/>
</dbReference>
<organism evidence="12 13">
    <name type="scientific">Anaerobaca lacustris</name>
    <dbReference type="NCBI Taxonomy" id="3044600"/>
    <lineage>
        <taxon>Bacteria</taxon>
        <taxon>Pseudomonadati</taxon>
        <taxon>Planctomycetota</taxon>
        <taxon>Phycisphaerae</taxon>
        <taxon>Sedimentisphaerales</taxon>
        <taxon>Anaerobacaceae</taxon>
        <taxon>Anaerobaca</taxon>
    </lineage>
</organism>
<keyword evidence="5 9" id="KW-0067">ATP-binding</keyword>
<dbReference type="GO" id="GO:0006281">
    <property type="term" value="P:DNA repair"/>
    <property type="evidence" value="ECO:0007669"/>
    <property type="project" value="UniProtKB-UniRule"/>
</dbReference>
<feature type="region of interest" description="Small ATPAse domain (RuvB-S)" evidence="9">
    <location>
        <begin position="185"/>
        <end position="255"/>
    </location>
</feature>
<protein>
    <recommendedName>
        <fullName evidence="9">Holliday junction branch migration complex subunit RuvB</fullName>
        <ecNumber evidence="9">3.6.4.-</ecNumber>
    </recommendedName>
</protein>
<feature type="binding site" evidence="9">
    <location>
        <position position="174"/>
    </location>
    <ligand>
        <name>ATP</name>
        <dbReference type="ChEBI" id="CHEBI:30616"/>
    </ligand>
</feature>
<keyword evidence="1 9" id="KW-0963">Cytoplasm</keyword>
<dbReference type="Pfam" id="PF17864">
    <property type="entry name" value="AAA_lid_4"/>
    <property type="match status" value="1"/>
</dbReference>
<dbReference type="GO" id="GO:0005737">
    <property type="term" value="C:cytoplasm"/>
    <property type="evidence" value="ECO:0007669"/>
    <property type="project" value="UniProtKB-SubCell"/>
</dbReference>
<dbReference type="InterPro" id="IPR008824">
    <property type="entry name" value="RuvB-like_N"/>
</dbReference>
<dbReference type="PANTHER" id="PTHR42848">
    <property type="match status" value="1"/>
</dbReference>
<evidence type="ECO:0000256" key="7">
    <source>
        <dbReference type="ARBA" id="ARBA00023172"/>
    </source>
</evidence>
<dbReference type="GO" id="GO:0000400">
    <property type="term" value="F:four-way junction DNA binding"/>
    <property type="evidence" value="ECO:0007669"/>
    <property type="project" value="UniProtKB-UniRule"/>
</dbReference>
<dbReference type="NCBIfam" id="NF000868">
    <property type="entry name" value="PRK00080.1"/>
    <property type="match status" value="1"/>
</dbReference>
<feature type="binding site" evidence="9">
    <location>
        <position position="184"/>
    </location>
    <ligand>
        <name>ATP</name>
        <dbReference type="ChEBI" id="CHEBI:30616"/>
    </ligand>
</feature>
<dbReference type="SMART" id="SM00382">
    <property type="entry name" value="AAA"/>
    <property type="match status" value="1"/>
</dbReference>
<feature type="binding site" evidence="9">
    <location>
        <position position="294"/>
    </location>
    <ligand>
        <name>DNA</name>
        <dbReference type="ChEBI" id="CHEBI:16991"/>
    </ligand>
</feature>
<dbReference type="Pfam" id="PF05496">
    <property type="entry name" value="RuvB_N"/>
    <property type="match status" value="1"/>
</dbReference>
<feature type="binding site" evidence="9">
    <location>
        <begin position="131"/>
        <end position="133"/>
    </location>
    <ligand>
        <name>ATP</name>
        <dbReference type="ChEBI" id="CHEBI:30616"/>
    </ligand>
</feature>
<dbReference type="InterPro" id="IPR027417">
    <property type="entry name" value="P-loop_NTPase"/>
</dbReference>
<dbReference type="Gene3D" id="1.10.8.60">
    <property type="match status" value="1"/>
</dbReference>
<dbReference type="InterPro" id="IPR003593">
    <property type="entry name" value="AAA+_ATPase"/>
</dbReference>
<comment type="function">
    <text evidence="9">The RuvA-RuvB-RuvC complex processes Holliday junction (HJ) DNA during genetic recombination and DNA repair, while the RuvA-RuvB complex plays an important role in the rescue of blocked DNA replication forks via replication fork reversal (RFR). RuvA specifically binds to HJ cruciform DNA, conferring on it an open structure. The RuvB hexamer acts as an ATP-dependent pump, pulling dsDNA into and through the RuvAB complex. RuvB forms 2 homohexamers on either side of HJ DNA bound by 1 or 2 RuvA tetramers; 4 subunits per hexamer contact DNA at a time. Coordinated motions by a converter formed by DNA-disengaged RuvB subunits stimulates ATP hydrolysis and nucleotide exchange. Immobilization of the converter enables RuvB to convert the ATP-contained energy into a lever motion, pulling 2 nucleotides of DNA out of the RuvA tetramer per ATP hydrolyzed, thus driving DNA branch migration. The RuvB motors rotate together with the DNA substrate, which together with the progressing nucleotide cycle form the mechanistic basis for DNA recombination by continuous HJ branch migration. Branch migration allows RuvC to scan DNA until it finds its consensus sequence, where it cleaves and resolves cruciform DNA.</text>
</comment>
<feature type="binding site" evidence="9">
    <location>
        <position position="24"/>
    </location>
    <ligand>
        <name>ATP</name>
        <dbReference type="ChEBI" id="CHEBI:30616"/>
    </ligand>
</feature>
<reference evidence="12" key="1">
    <citation type="submission" date="2023-05" db="EMBL/GenBank/DDBJ databases">
        <title>Anaerotaeda fermentans gen. nov., sp. nov., a novel anaerobic planctomycete of the new family within the order Sedimentisphaerales isolated from Taman Peninsula, Russia.</title>
        <authorList>
            <person name="Khomyakova M.A."/>
            <person name="Merkel A.Y."/>
            <person name="Slobodkin A.I."/>
        </authorList>
    </citation>
    <scope>NUCLEOTIDE SEQUENCE</scope>
    <source>
        <strain evidence="12">M17dextr</strain>
    </source>
</reference>
<evidence type="ECO:0000256" key="10">
    <source>
        <dbReference type="SAM" id="MobiDB-lite"/>
    </source>
</evidence>
<accession>A0AAW6U184</accession>
<comment type="catalytic activity">
    <reaction evidence="9">
        <text>ATP + H2O = ADP + phosphate + H(+)</text>
        <dbReference type="Rhea" id="RHEA:13065"/>
        <dbReference type="ChEBI" id="CHEBI:15377"/>
        <dbReference type="ChEBI" id="CHEBI:15378"/>
        <dbReference type="ChEBI" id="CHEBI:30616"/>
        <dbReference type="ChEBI" id="CHEBI:43474"/>
        <dbReference type="ChEBI" id="CHEBI:456216"/>
    </reaction>
</comment>
<keyword evidence="13" id="KW-1185">Reference proteome</keyword>
<dbReference type="InterPro" id="IPR008823">
    <property type="entry name" value="RuvB_wg_C"/>
</dbReference>
<dbReference type="InterPro" id="IPR004605">
    <property type="entry name" value="DNA_helicase_Holl-junc_RuvB"/>
</dbReference>